<dbReference type="AlphaFoldDB" id="K0SUS5"/>
<feature type="non-terminal residue" evidence="1">
    <location>
        <position position="95"/>
    </location>
</feature>
<dbReference type="EMBL" id="AGNL01008975">
    <property type="protein sequence ID" value="EJK70148.1"/>
    <property type="molecule type" value="Genomic_DNA"/>
</dbReference>
<gene>
    <name evidence="1" type="ORF">THAOC_08517</name>
</gene>
<proteinExistence type="predicted"/>
<organism evidence="1 2">
    <name type="scientific">Thalassiosira oceanica</name>
    <name type="common">Marine diatom</name>
    <dbReference type="NCBI Taxonomy" id="159749"/>
    <lineage>
        <taxon>Eukaryota</taxon>
        <taxon>Sar</taxon>
        <taxon>Stramenopiles</taxon>
        <taxon>Ochrophyta</taxon>
        <taxon>Bacillariophyta</taxon>
        <taxon>Coscinodiscophyceae</taxon>
        <taxon>Thalassiosirophycidae</taxon>
        <taxon>Thalassiosirales</taxon>
        <taxon>Thalassiosiraceae</taxon>
        <taxon>Thalassiosira</taxon>
    </lineage>
</organism>
<comment type="caution">
    <text evidence="1">The sequence shown here is derived from an EMBL/GenBank/DDBJ whole genome shotgun (WGS) entry which is preliminary data.</text>
</comment>
<evidence type="ECO:0000313" key="1">
    <source>
        <dbReference type="EMBL" id="EJK70148.1"/>
    </source>
</evidence>
<sequence length="95" mass="10753">MSMKMDNGELSSTDEEHIGVFGPHFDRVLNNKKDIDFTVLELIDQRDEMTELDDPLTRDEFERAVNKLKAGKASGLNGVPPEAFKAMDEELRTLV</sequence>
<accession>K0SUS5</accession>
<evidence type="ECO:0000313" key="2">
    <source>
        <dbReference type="Proteomes" id="UP000266841"/>
    </source>
</evidence>
<keyword evidence="2" id="KW-1185">Reference proteome</keyword>
<dbReference type="Proteomes" id="UP000266841">
    <property type="component" value="Unassembled WGS sequence"/>
</dbReference>
<protein>
    <submittedName>
        <fullName evidence="1">Uncharacterized protein</fullName>
    </submittedName>
</protein>
<reference evidence="1 2" key="1">
    <citation type="journal article" date="2012" name="Genome Biol.">
        <title>Genome and low-iron response of an oceanic diatom adapted to chronic iron limitation.</title>
        <authorList>
            <person name="Lommer M."/>
            <person name="Specht M."/>
            <person name="Roy A.S."/>
            <person name="Kraemer L."/>
            <person name="Andreson R."/>
            <person name="Gutowska M.A."/>
            <person name="Wolf J."/>
            <person name="Bergner S.V."/>
            <person name="Schilhabel M.B."/>
            <person name="Klostermeier U.C."/>
            <person name="Beiko R.G."/>
            <person name="Rosenstiel P."/>
            <person name="Hippler M."/>
            <person name="Laroche J."/>
        </authorList>
    </citation>
    <scope>NUCLEOTIDE SEQUENCE [LARGE SCALE GENOMIC DNA]</scope>
    <source>
        <strain evidence="1 2">CCMP1005</strain>
    </source>
</reference>
<dbReference type="OrthoDB" id="207311at2759"/>
<name>K0SUS5_THAOC</name>